<evidence type="ECO:0008006" key="3">
    <source>
        <dbReference type="Google" id="ProtNLM"/>
    </source>
</evidence>
<dbReference type="Proteomes" id="UP000308197">
    <property type="component" value="Unassembled WGS sequence"/>
</dbReference>
<dbReference type="AlphaFoldDB" id="A0A5C3NVY1"/>
<name>A0A5C3NVY1_9APHY</name>
<dbReference type="InParanoid" id="A0A5C3NVY1"/>
<dbReference type="EMBL" id="ML211833">
    <property type="protein sequence ID" value="TFK80160.1"/>
    <property type="molecule type" value="Genomic_DNA"/>
</dbReference>
<sequence length="343" mass="38225">MQKLPVENLHQIFRLACTDGGFTGCSLSQTSRAVRATSRIARFHSIALSIGFSRIESLITLYQKLRILEDGTRAKVTHLHLEDEEEDDMVYVADNSQASSYPQAIRLLHLVADDLVSLALPSMLLLSSPACDVHLTDRPFPSLTVLIANAPSDTSVLATSAVPPLFPAVTHLHIVMSPRSLARAPFSGWITHAPRTTHLRISFCPMVGTNLEHVRILLGTPTWPRRALPARPPPAVRTCPSVRHVAIQPVPDCYIESVPRGTMGRFYWSLRSELSWMVEWANQEGVFESARILEPKPDGFTKLRSEWRIAVRESWERVVIAGVDSDWLTLGEEDEPSASILEE</sequence>
<evidence type="ECO:0000313" key="1">
    <source>
        <dbReference type="EMBL" id="TFK80160.1"/>
    </source>
</evidence>
<dbReference type="STRING" id="1314778.A0A5C3NVY1"/>
<organism evidence="1 2">
    <name type="scientific">Polyporus arcularius HHB13444</name>
    <dbReference type="NCBI Taxonomy" id="1314778"/>
    <lineage>
        <taxon>Eukaryota</taxon>
        <taxon>Fungi</taxon>
        <taxon>Dikarya</taxon>
        <taxon>Basidiomycota</taxon>
        <taxon>Agaricomycotina</taxon>
        <taxon>Agaricomycetes</taxon>
        <taxon>Polyporales</taxon>
        <taxon>Polyporaceae</taxon>
        <taxon>Polyporus</taxon>
    </lineage>
</organism>
<accession>A0A5C3NVY1</accession>
<proteinExistence type="predicted"/>
<evidence type="ECO:0000313" key="2">
    <source>
        <dbReference type="Proteomes" id="UP000308197"/>
    </source>
</evidence>
<reference evidence="1 2" key="1">
    <citation type="journal article" date="2019" name="Nat. Ecol. Evol.">
        <title>Megaphylogeny resolves global patterns of mushroom evolution.</title>
        <authorList>
            <person name="Varga T."/>
            <person name="Krizsan K."/>
            <person name="Foldi C."/>
            <person name="Dima B."/>
            <person name="Sanchez-Garcia M."/>
            <person name="Sanchez-Ramirez S."/>
            <person name="Szollosi G.J."/>
            <person name="Szarkandi J.G."/>
            <person name="Papp V."/>
            <person name="Albert L."/>
            <person name="Andreopoulos W."/>
            <person name="Angelini C."/>
            <person name="Antonin V."/>
            <person name="Barry K.W."/>
            <person name="Bougher N.L."/>
            <person name="Buchanan P."/>
            <person name="Buyck B."/>
            <person name="Bense V."/>
            <person name="Catcheside P."/>
            <person name="Chovatia M."/>
            <person name="Cooper J."/>
            <person name="Damon W."/>
            <person name="Desjardin D."/>
            <person name="Finy P."/>
            <person name="Geml J."/>
            <person name="Haridas S."/>
            <person name="Hughes K."/>
            <person name="Justo A."/>
            <person name="Karasinski D."/>
            <person name="Kautmanova I."/>
            <person name="Kiss B."/>
            <person name="Kocsube S."/>
            <person name="Kotiranta H."/>
            <person name="LaButti K.M."/>
            <person name="Lechner B.E."/>
            <person name="Liimatainen K."/>
            <person name="Lipzen A."/>
            <person name="Lukacs Z."/>
            <person name="Mihaltcheva S."/>
            <person name="Morgado L.N."/>
            <person name="Niskanen T."/>
            <person name="Noordeloos M.E."/>
            <person name="Ohm R.A."/>
            <person name="Ortiz-Santana B."/>
            <person name="Ovrebo C."/>
            <person name="Racz N."/>
            <person name="Riley R."/>
            <person name="Savchenko A."/>
            <person name="Shiryaev A."/>
            <person name="Soop K."/>
            <person name="Spirin V."/>
            <person name="Szebenyi C."/>
            <person name="Tomsovsky M."/>
            <person name="Tulloss R.E."/>
            <person name="Uehling J."/>
            <person name="Grigoriev I.V."/>
            <person name="Vagvolgyi C."/>
            <person name="Papp T."/>
            <person name="Martin F.M."/>
            <person name="Miettinen O."/>
            <person name="Hibbett D.S."/>
            <person name="Nagy L.G."/>
        </authorList>
    </citation>
    <scope>NUCLEOTIDE SEQUENCE [LARGE SCALE GENOMIC DNA]</scope>
    <source>
        <strain evidence="1 2">HHB13444</strain>
    </source>
</reference>
<gene>
    <name evidence="1" type="ORF">K466DRAFT_667808</name>
</gene>
<protein>
    <recommendedName>
        <fullName evidence="3">F-box domain-containing protein</fullName>
    </recommendedName>
</protein>
<keyword evidence="2" id="KW-1185">Reference proteome</keyword>